<protein>
    <recommendedName>
        <fullName evidence="5">DUF5642 domain-containing protein</fullName>
    </recommendedName>
</protein>
<dbReference type="RefSeq" id="WP_252593600.1">
    <property type="nucleotide sequence ID" value="NZ_CP099489.1"/>
</dbReference>
<evidence type="ECO:0008006" key="5">
    <source>
        <dbReference type="Google" id="ProtNLM"/>
    </source>
</evidence>
<feature type="chain" id="PRO_5045543174" description="DUF5642 domain-containing protein" evidence="2">
    <location>
        <begin position="25"/>
        <end position="219"/>
    </location>
</feature>
<name>A0ABY4YUI9_9MICO</name>
<feature type="region of interest" description="Disordered" evidence="1">
    <location>
        <begin position="44"/>
        <end position="70"/>
    </location>
</feature>
<dbReference type="Proteomes" id="UP001056455">
    <property type="component" value="Chromosome"/>
</dbReference>
<keyword evidence="4" id="KW-1185">Reference proteome</keyword>
<keyword evidence="2" id="KW-0732">Signal</keyword>
<accession>A0ABY4YUI9</accession>
<dbReference type="PROSITE" id="PS51257">
    <property type="entry name" value="PROKAR_LIPOPROTEIN"/>
    <property type="match status" value="1"/>
</dbReference>
<evidence type="ECO:0000313" key="3">
    <source>
        <dbReference type="EMBL" id="USQ80224.1"/>
    </source>
</evidence>
<evidence type="ECO:0000256" key="1">
    <source>
        <dbReference type="SAM" id="MobiDB-lite"/>
    </source>
</evidence>
<proteinExistence type="predicted"/>
<feature type="signal peptide" evidence="2">
    <location>
        <begin position="1"/>
        <end position="24"/>
    </location>
</feature>
<sequence length="219" mass="22734">MRTRTMFALAAAATLTLSACGGGAEPLTQEQASEVLLTDADFPLEGFTAGTPEEGSSDDDGGGTEDILEGFPGVDQLSQECKDALTAMGSINADFTAQTSVEFTGAETEETPMGAPSVQVTVASMEEGDNPLDAVSELNSACEEVTIEEQGMEMTMGFGEVEGDADGTKITIEAMGQSMEMVLAGREDGGNYTVLMATGVTDDEAIQVLDAQDEKISEL</sequence>
<feature type="compositionally biased region" description="Acidic residues" evidence="1">
    <location>
        <begin position="55"/>
        <end position="68"/>
    </location>
</feature>
<evidence type="ECO:0000313" key="4">
    <source>
        <dbReference type="Proteomes" id="UP001056455"/>
    </source>
</evidence>
<dbReference type="EMBL" id="CP099489">
    <property type="protein sequence ID" value="USQ80224.1"/>
    <property type="molecule type" value="Genomic_DNA"/>
</dbReference>
<reference evidence="3" key="1">
    <citation type="submission" date="2022-06" db="EMBL/GenBank/DDBJ databases">
        <title>Ornithinimicrobium HY1793.</title>
        <authorList>
            <person name="Huang Y."/>
        </authorList>
    </citation>
    <scope>NUCLEOTIDE SEQUENCE</scope>
    <source>
        <strain evidence="3">HY1793</strain>
    </source>
</reference>
<organism evidence="3 4">
    <name type="scientific">Ornithinimicrobium faecis</name>
    <dbReference type="NCBI Taxonomy" id="2934158"/>
    <lineage>
        <taxon>Bacteria</taxon>
        <taxon>Bacillati</taxon>
        <taxon>Actinomycetota</taxon>
        <taxon>Actinomycetes</taxon>
        <taxon>Micrococcales</taxon>
        <taxon>Ornithinimicrobiaceae</taxon>
        <taxon>Ornithinimicrobium</taxon>
    </lineage>
</organism>
<gene>
    <name evidence="3" type="ORF">NF556_00750</name>
</gene>
<evidence type="ECO:0000256" key="2">
    <source>
        <dbReference type="SAM" id="SignalP"/>
    </source>
</evidence>